<evidence type="ECO:0000313" key="4">
    <source>
        <dbReference type="Proteomes" id="UP001309876"/>
    </source>
</evidence>
<dbReference type="EMBL" id="JAVRRJ010000002">
    <property type="protein sequence ID" value="KAK5088017.1"/>
    <property type="molecule type" value="Genomic_DNA"/>
</dbReference>
<dbReference type="AlphaFoldDB" id="A0AAN7T4A1"/>
<sequence length="342" mass="38008">MDEEALRTERRLRQITQDGQLKEDDELGDLSATHSWIAARAIRESHRINAASAFLDYVVNKPSSPSVQPDLQTRKDELEALSLLTKSLSAQASKLRDDATMHISTIYNLIAQRDQATNLAIAAASREIALQSKIDQANSINIAESSRRIAEETKRDSNAMKMIAIVTMVYLPGTFVATCFSMDLFQWSADVPDVINPRIWVYFLFTVFLTAVTVLGFIAWMWWQERQLSRNSEEAESRDGDDPAYTTGASHTKKSNDYAALSPTRTNTSKPGLTSKTADATRLQIRHGTDSEKQRPPNGRTTSTNSFQNSLQPLSSLGVLPNMPMHVSENVHSTEIFVSVGA</sequence>
<feature type="compositionally biased region" description="Polar residues" evidence="1">
    <location>
        <begin position="263"/>
        <end position="278"/>
    </location>
</feature>
<keyword evidence="2" id="KW-1133">Transmembrane helix</keyword>
<feature type="transmembrane region" description="Helical" evidence="2">
    <location>
        <begin position="163"/>
        <end position="187"/>
    </location>
</feature>
<feature type="transmembrane region" description="Helical" evidence="2">
    <location>
        <begin position="199"/>
        <end position="223"/>
    </location>
</feature>
<protein>
    <submittedName>
        <fullName evidence="3">Uncharacterized protein</fullName>
    </submittedName>
</protein>
<reference evidence="3 4" key="1">
    <citation type="submission" date="2023-08" db="EMBL/GenBank/DDBJ databases">
        <title>Black Yeasts Isolated from many extreme environments.</title>
        <authorList>
            <person name="Coleine C."/>
            <person name="Stajich J.E."/>
            <person name="Selbmann L."/>
        </authorList>
    </citation>
    <scope>NUCLEOTIDE SEQUENCE [LARGE SCALE GENOMIC DNA]</scope>
    <source>
        <strain evidence="3 4">CCFEE 5910</strain>
    </source>
</reference>
<gene>
    <name evidence="3" type="ORF">LTR05_002233</name>
</gene>
<keyword evidence="2" id="KW-0472">Membrane</keyword>
<feature type="region of interest" description="Disordered" evidence="1">
    <location>
        <begin position="231"/>
        <end position="312"/>
    </location>
</feature>
<evidence type="ECO:0000256" key="1">
    <source>
        <dbReference type="SAM" id="MobiDB-lite"/>
    </source>
</evidence>
<accession>A0AAN7T4A1</accession>
<feature type="compositionally biased region" description="Basic and acidic residues" evidence="1">
    <location>
        <begin position="231"/>
        <end position="241"/>
    </location>
</feature>
<feature type="compositionally biased region" description="Polar residues" evidence="1">
    <location>
        <begin position="299"/>
        <end position="312"/>
    </location>
</feature>
<evidence type="ECO:0000256" key="2">
    <source>
        <dbReference type="SAM" id="Phobius"/>
    </source>
</evidence>
<dbReference type="Proteomes" id="UP001309876">
    <property type="component" value="Unassembled WGS sequence"/>
</dbReference>
<name>A0AAN7T4A1_9EURO</name>
<evidence type="ECO:0000313" key="3">
    <source>
        <dbReference type="EMBL" id="KAK5088017.1"/>
    </source>
</evidence>
<keyword evidence="2" id="KW-0812">Transmembrane</keyword>
<dbReference type="Gene3D" id="1.20.58.340">
    <property type="entry name" value="Magnesium transport protein CorA, transmembrane region"/>
    <property type="match status" value="1"/>
</dbReference>
<proteinExistence type="predicted"/>
<organism evidence="3 4">
    <name type="scientific">Lithohypha guttulata</name>
    <dbReference type="NCBI Taxonomy" id="1690604"/>
    <lineage>
        <taxon>Eukaryota</taxon>
        <taxon>Fungi</taxon>
        <taxon>Dikarya</taxon>
        <taxon>Ascomycota</taxon>
        <taxon>Pezizomycotina</taxon>
        <taxon>Eurotiomycetes</taxon>
        <taxon>Chaetothyriomycetidae</taxon>
        <taxon>Chaetothyriales</taxon>
        <taxon>Trichomeriaceae</taxon>
        <taxon>Lithohypha</taxon>
    </lineage>
</organism>
<keyword evidence="4" id="KW-1185">Reference proteome</keyword>
<comment type="caution">
    <text evidence="3">The sequence shown here is derived from an EMBL/GenBank/DDBJ whole genome shotgun (WGS) entry which is preliminary data.</text>
</comment>